<gene>
    <name evidence="1" type="ORF">OCBIM_22014101mg</name>
</gene>
<accession>A0A0L8FN85</accession>
<proteinExistence type="predicted"/>
<evidence type="ECO:0000313" key="1">
    <source>
        <dbReference type="EMBL" id="KOF65880.1"/>
    </source>
</evidence>
<sequence length="58" mass="6700">MEQMGGKDEIEGKKQTRKLQYIGAKFWCSIVEQQTSLNCSRIICQTLVGFFYSYAVSR</sequence>
<dbReference type="EMBL" id="KQ428760">
    <property type="protein sequence ID" value="KOF65880.1"/>
    <property type="molecule type" value="Genomic_DNA"/>
</dbReference>
<name>A0A0L8FN85_OCTBM</name>
<reference evidence="1" key="1">
    <citation type="submission" date="2015-07" db="EMBL/GenBank/DDBJ databases">
        <title>MeaNS - Measles Nucleotide Surveillance Program.</title>
        <authorList>
            <person name="Tran T."/>
            <person name="Druce J."/>
        </authorList>
    </citation>
    <scope>NUCLEOTIDE SEQUENCE</scope>
    <source>
        <strain evidence="1">UCB-OBI-ISO-001</strain>
        <tissue evidence="1">Gonad</tissue>
    </source>
</reference>
<protein>
    <submittedName>
        <fullName evidence="1">Uncharacterized protein</fullName>
    </submittedName>
</protein>
<dbReference type="AlphaFoldDB" id="A0A0L8FN85"/>
<organism evidence="1">
    <name type="scientific">Octopus bimaculoides</name>
    <name type="common">California two-spotted octopus</name>
    <dbReference type="NCBI Taxonomy" id="37653"/>
    <lineage>
        <taxon>Eukaryota</taxon>
        <taxon>Metazoa</taxon>
        <taxon>Spiralia</taxon>
        <taxon>Lophotrochozoa</taxon>
        <taxon>Mollusca</taxon>
        <taxon>Cephalopoda</taxon>
        <taxon>Coleoidea</taxon>
        <taxon>Octopodiformes</taxon>
        <taxon>Octopoda</taxon>
        <taxon>Incirrata</taxon>
        <taxon>Octopodidae</taxon>
        <taxon>Octopus</taxon>
    </lineage>
</organism>